<evidence type="ECO:0000313" key="2">
    <source>
        <dbReference type="Proteomes" id="UP000027466"/>
    </source>
</evidence>
<sequence length="89" mass="10082">MMAFLSFPWGGPRTARCTGRCADFCAQPSFPLWVGASRRHYGSIHDRHVEFATISRWRGLTREAGAQAVRFGFMAFIAGARRVRCFAPW</sequence>
<proteinExistence type="predicted"/>
<dbReference type="AlphaFoldDB" id="A0A069PEX4"/>
<keyword evidence="2" id="KW-1185">Reference proteome</keyword>
<accession>A0A069PEX4</accession>
<comment type="caution">
    <text evidence="1">The sequence shown here is derived from an EMBL/GenBank/DDBJ whole genome shotgun (WGS) entry which is preliminary data.</text>
</comment>
<dbReference type="Proteomes" id="UP000027466">
    <property type="component" value="Unassembled WGS sequence"/>
</dbReference>
<protein>
    <submittedName>
        <fullName evidence="1">Uncharacterized protein</fullName>
    </submittedName>
</protein>
<name>A0A069PEX4_9BURK</name>
<gene>
    <name evidence="1" type="ORF">BG61_34090</name>
</gene>
<reference evidence="1 2" key="1">
    <citation type="submission" date="2014-03" db="EMBL/GenBank/DDBJ databases">
        <title>Draft Genome Sequences of Four Burkholderia Strains.</title>
        <authorList>
            <person name="Liu X.Y."/>
            <person name="Li C.X."/>
            <person name="Xu J.H."/>
        </authorList>
    </citation>
    <scope>NUCLEOTIDE SEQUENCE [LARGE SCALE GENOMIC DNA]</scope>
    <source>
        <strain evidence="1 2">DSM 50014</strain>
    </source>
</reference>
<dbReference type="EMBL" id="JFHC01000064">
    <property type="protein sequence ID" value="KDR39193.1"/>
    <property type="molecule type" value="Genomic_DNA"/>
</dbReference>
<evidence type="ECO:0000313" key="1">
    <source>
        <dbReference type="EMBL" id="KDR39193.1"/>
    </source>
</evidence>
<organism evidence="1 2">
    <name type="scientific">Caballeronia glathei</name>
    <dbReference type="NCBI Taxonomy" id="60547"/>
    <lineage>
        <taxon>Bacteria</taxon>
        <taxon>Pseudomonadati</taxon>
        <taxon>Pseudomonadota</taxon>
        <taxon>Betaproteobacteria</taxon>
        <taxon>Burkholderiales</taxon>
        <taxon>Burkholderiaceae</taxon>
        <taxon>Caballeronia</taxon>
    </lineage>
</organism>